<feature type="compositionally biased region" description="Basic and acidic residues" evidence="1">
    <location>
        <begin position="77"/>
        <end position="86"/>
    </location>
</feature>
<organism evidence="2 3">
    <name type="scientific">Tetradesmus obliquus</name>
    <name type="common">Green alga</name>
    <name type="synonym">Acutodesmus obliquus</name>
    <dbReference type="NCBI Taxonomy" id="3088"/>
    <lineage>
        <taxon>Eukaryota</taxon>
        <taxon>Viridiplantae</taxon>
        <taxon>Chlorophyta</taxon>
        <taxon>core chlorophytes</taxon>
        <taxon>Chlorophyceae</taxon>
        <taxon>CS clade</taxon>
        <taxon>Sphaeropleales</taxon>
        <taxon>Scenedesmaceae</taxon>
        <taxon>Tetradesmus</taxon>
    </lineage>
</organism>
<keyword evidence="3" id="KW-1185">Reference proteome</keyword>
<protein>
    <submittedName>
        <fullName evidence="2">Uncharacterized protein</fullName>
    </submittedName>
</protein>
<evidence type="ECO:0000256" key="1">
    <source>
        <dbReference type="SAM" id="MobiDB-lite"/>
    </source>
</evidence>
<dbReference type="AlphaFoldDB" id="A0A383V3U0"/>
<dbReference type="STRING" id="3088.A0A383V3U0"/>
<dbReference type="EMBL" id="FNXT01000007">
    <property type="protein sequence ID" value="SZX59590.1"/>
    <property type="molecule type" value="Genomic_DNA"/>
</dbReference>
<feature type="region of interest" description="Disordered" evidence="1">
    <location>
        <begin position="77"/>
        <end position="101"/>
    </location>
</feature>
<gene>
    <name evidence="2" type="ORF">BQ4739_LOCUS198</name>
</gene>
<feature type="region of interest" description="Disordered" evidence="1">
    <location>
        <begin position="1"/>
        <end position="28"/>
    </location>
</feature>
<sequence length="171" mass="20002">MLKARRGNYHKYQEPGNPLVPEPTSPLYAPEASRFNTDAAAEIREQKLQAHQLQQKLFEEKRQKAVASEQQRWQQMEEERRREEARMQQVREAGIRGKQNKSSEHFNIISLSYHPTKEGKQLQYKDEVVRYRAQMRSQNLFNKSHSVSHNIITGEARYNPMPLPPAPAPPQ</sequence>
<reference evidence="2 3" key="1">
    <citation type="submission" date="2016-10" db="EMBL/GenBank/DDBJ databases">
        <authorList>
            <person name="Cai Z."/>
        </authorList>
    </citation>
    <scope>NUCLEOTIDE SEQUENCE [LARGE SCALE GENOMIC DNA]</scope>
</reference>
<dbReference type="Proteomes" id="UP000256970">
    <property type="component" value="Unassembled WGS sequence"/>
</dbReference>
<evidence type="ECO:0000313" key="2">
    <source>
        <dbReference type="EMBL" id="SZX59590.1"/>
    </source>
</evidence>
<accession>A0A383V3U0</accession>
<name>A0A383V3U0_TETOB</name>
<evidence type="ECO:0000313" key="3">
    <source>
        <dbReference type="Proteomes" id="UP000256970"/>
    </source>
</evidence>
<proteinExistence type="predicted"/>